<feature type="non-terminal residue" evidence="1">
    <location>
        <position position="83"/>
    </location>
</feature>
<sequence length="83" mass="8955">MKGMLKNSASKEIYKQACGVIAGGVSRNTLFRLPNPDYVSKASGCYITDIEGTERIDFANNMAALIHGHSFPPIVEAVAAQLR</sequence>
<evidence type="ECO:0000313" key="1">
    <source>
        <dbReference type="EMBL" id="HDR52016.1"/>
    </source>
</evidence>
<name>A0A831LYB1_9BACT</name>
<keyword evidence="1" id="KW-0808">Transferase</keyword>
<dbReference type="GO" id="GO:0008483">
    <property type="term" value="F:transaminase activity"/>
    <property type="evidence" value="ECO:0007669"/>
    <property type="project" value="UniProtKB-KW"/>
</dbReference>
<dbReference type="Pfam" id="PF00202">
    <property type="entry name" value="Aminotran_3"/>
    <property type="match status" value="1"/>
</dbReference>
<organism evidence="1">
    <name type="scientific">Mariniphaga anaerophila</name>
    <dbReference type="NCBI Taxonomy" id="1484053"/>
    <lineage>
        <taxon>Bacteria</taxon>
        <taxon>Pseudomonadati</taxon>
        <taxon>Bacteroidota</taxon>
        <taxon>Bacteroidia</taxon>
        <taxon>Marinilabiliales</taxon>
        <taxon>Prolixibacteraceae</taxon>
        <taxon>Mariniphaga</taxon>
    </lineage>
</organism>
<gene>
    <name evidence="1" type="ORF">ENN90_10435</name>
</gene>
<protein>
    <submittedName>
        <fullName evidence="1">Aminotransferase class III-fold pyridoxal phosphate-dependent enzyme</fullName>
    </submittedName>
</protein>
<dbReference type="InterPro" id="IPR015424">
    <property type="entry name" value="PyrdxlP-dep_Trfase"/>
</dbReference>
<comment type="caution">
    <text evidence="1">The sequence shown here is derived from an EMBL/GenBank/DDBJ whole genome shotgun (WGS) entry which is preliminary data.</text>
</comment>
<dbReference type="InterPro" id="IPR015422">
    <property type="entry name" value="PyrdxlP-dep_Trfase_small"/>
</dbReference>
<dbReference type="InterPro" id="IPR005814">
    <property type="entry name" value="Aminotrans_3"/>
</dbReference>
<reference evidence="1" key="1">
    <citation type="journal article" date="2020" name="mSystems">
        <title>Genome- and Community-Level Interaction Insights into Carbon Utilization and Element Cycling Functions of Hydrothermarchaeota in Hydrothermal Sediment.</title>
        <authorList>
            <person name="Zhou Z."/>
            <person name="Liu Y."/>
            <person name="Xu W."/>
            <person name="Pan J."/>
            <person name="Luo Z.H."/>
            <person name="Li M."/>
        </authorList>
    </citation>
    <scope>NUCLEOTIDE SEQUENCE [LARGE SCALE GENOMIC DNA]</scope>
    <source>
        <strain evidence="1">SpSt-1217</strain>
    </source>
</reference>
<dbReference type="AlphaFoldDB" id="A0A831LYB1"/>
<accession>A0A831LYB1</accession>
<keyword evidence="1" id="KW-0032">Aminotransferase</keyword>
<proteinExistence type="predicted"/>
<dbReference type="Gene3D" id="3.90.1150.10">
    <property type="entry name" value="Aspartate Aminotransferase, domain 1"/>
    <property type="match status" value="1"/>
</dbReference>
<dbReference type="EMBL" id="DSDK01000569">
    <property type="protein sequence ID" value="HDR52016.1"/>
    <property type="molecule type" value="Genomic_DNA"/>
</dbReference>
<dbReference type="SUPFAM" id="SSF53383">
    <property type="entry name" value="PLP-dependent transferases"/>
    <property type="match status" value="1"/>
</dbReference>
<dbReference type="GO" id="GO:0030170">
    <property type="term" value="F:pyridoxal phosphate binding"/>
    <property type="evidence" value="ECO:0007669"/>
    <property type="project" value="InterPro"/>
</dbReference>
<dbReference type="Proteomes" id="UP000886047">
    <property type="component" value="Unassembled WGS sequence"/>
</dbReference>